<evidence type="ECO:0000313" key="1">
    <source>
        <dbReference type="EMBL" id="KAF7638426.1"/>
    </source>
</evidence>
<proteinExistence type="predicted"/>
<keyword evidence="2" id="KW-1185">Reference proteome</keyword>
<reference evidence="1" key="1">
    <citation type="journal article" date="2020" name="Ecol. Evol.">
        <title>Genome structure and content of the rice root-knot nematode (Meloidogyne graminicola).</title>
        <authorList>
            <person name="Phan N.T."/>
            <person name="Danchin E.G.J."/>
            <person name="Klopp C."/>
            <person name="Perfus-Barbeoch L."/>
            <person name="Kozlowski D.K."/>
            <person name="Koutsovoulos G.D."/>
            <person name="Lopez-Roques C."/>
            <person name="Bouchez O."/>
            <person name="Zahm M."/>
            <person name="Besnard G."/>
            <person name="Bellafiore S."/>
        </authorList>
    </citation>
    <scope>NUCLEOTIDE SEQUENCE</scope>
    <source>
        <strain evidence="1">VN-18</strain>
    </source>
</reference>
<organism evidence="1 2">
    <name type="scientific">Meloidogyne graminicola</name>
    <dbReference type="NCBI Taxonomy" id="189291"/>
    <lineage>
        <taxon>Eukaryota</taxon>
        <taxon>Metazoa</taxon>
        <taxon>Ecdysozoa</taxon>
        <taxon>Nematoda</taxon>
        <taxon>Chromadorea</taxon>
        <taxon>Rhabditida</taxon>
        <taxon>Tylenchina</taxon>
        <taxon>Tylenchomorpha</taxon>
        <taxon>Tylenchoidea</taxon>
        <taxon>Meloidogynidae</taxon>
        <taxon>Meloidogyninae</taxon>
        <taxon>Meloidogyne</taxon>
    </lineage>
</organism>
<dbReference type="EMBL" id="JABEBT010000012">
    <property type="protein sequence ID" value="KAF7638426.1"/>
    <property type="molecule type" value="Genomic_DNA"/>
</dbReference>
<comment type="caution">
    <text evidence="1">The sequence shown here is derived from an EMBL/GenBank/DDBJ whole genome shotgun (WGS) entry which is preliminary data.</text>
</comment>
<dbReference type="Proteomes" id="UP000605970">
    <property type="component" value="Unassembled WGS sequence"/>
</dbReference>
<dbReference type="AlphaFoldDB" id="A0A8S9ZZI8"/>
<protein>
    <submittedName>
        <fullName evidence="1">Uncharacterized protein</fullName>
    </submittedName>
</protein>
<sequence>MKELIRDFGKNSLLSFSSLTKWGNINTSNFIDTLKFVKIALIPVSVPLSNKSINKRPDISPRRKRSPNFLYFPKKQHL</sequence>
<evidence type="ECO:0000313" key="2">
    <source>
        <dbReference type="Proteomes" id="UP000605970"/>
    </source>
</evidence>
<gene>
    <name evidence="1" type="ORF">Mgra_00002104</name>
</gene>
<name>A0A8S9ZZI8_9BILA</name>
<accession>A0A8S9ZZI8</accession>